<feature type="transmembrane region" description="Helical" evidence="7">
    <location>
        <begin position="176"/>
        <end position="200"/>
    </location>
</feature>
<dbReference type="InterPro" id="IPR017039">
    <property type="entry name" value="Virul_fac_BrkB"/>
</dbReference>
<organism evidence="8 9">
    <name type="scientific">Parapontixanthobacter aurantiacus</name>
    <dbReference type="NCBI Taxonomy" id="1463599"/>
    <lineage>
        <taxon>Bacteria</taxon>
        <taxon>Pseudomonadati</taxon>
        <taxon>Pseudomonadota</taxon>
        <taxon>Alphaproteobacteria</taxon>
        <taxon>Sphingomonadales</taxon>
        <taxon>Erythrobacteraceae</taxon>
        <taxon>Parapontixanthobacter</taxon>
    </lineage>
</organism>
<keyword evidence="4 7" id="KW-1133">Transmembrane helix</keyword>
<evidence type="ECO:0000256" key="2">
    <source>
        <dbReference type="ARBA" id="ARBA00022475"/>
    </source>
</evidence>
<evidence type="ECO:0000256" key="4">
    <source>
        <dbReference type="ARBA" id="ARBA00022989"/>
    </source>
</evidence>
<dbReference type="EMBL" id="WTYW01000003">
    <property type="protein sequence ID" value="MXO86543.1"/>
    <property type="molecule type" value="Genomic_DNA"/>
</dbReference>
<comment type="caution">
    <text evidence="8">The sequence shown here is derived from an EMBL/GenBank/DDBJ whole genome shotgun (WGS) entry which is preliminary data.</text>
</comment>
<dbReference type="Pfam" id="PF03631">
    <property type="entry name" value="Virul_fac_BrkB"/>
    <property type="match status" value="1"/>
</dbReference>
<keyword evidence="2" id="KW-1003">Cell membrane</keyword>
<comment type="subcellular location">
    <subcellularLocation>
        <location evidence="1">Cell membrane</location>
        <topology evidence="1">Multi-pass membrane protein</topology>
    </subcellularLocation>
</comment>
<dbReference type="PANTHER" id="PTHR30213">
    <property type="entry name" value="INNER MEMBRANE PROTEIN YHJD"/>
    <property type="match status" value="1"/>
</dbReference>
<keyword evidence="5 7" id="KW-0472">Membrane</keyword>
<dbReference type="AlphaFoldDB" id="A0A844ZGP1"/>
<feature type="transmembrane region" description="Helical" evidence="7">
    <location>
        <begin position="120"/>
        <end position="144"/>
    </location>
</feature>
<keyword evidence="3 7" id="KW-0812">Transmembrane</keyword>
<keyword evidence="9" id="KW-1185">Reference proteome</keyword>
<dbReference type="GO" id="GO:0005886">
    <property type="term" value="C:plasma membrane"/>
    <property type="evidence" value="ECO:0007669"/>
    <property type="project" value="UniProtKB-SubCell"/>
</dbReference>
<feature type="transmembrane region" description="Helical" evidence="7">
    <location>
        <begin position="247"/>
        <end position="273"/>
    </location>
</feature>
<dbReference type="NCBIfam" id="TIGR00765">
    <property type="entry name" value="yihY_not_rbn"/>
    <property type="match status" value="1"/>
</dbReference>
<gene>
    <name evidence="8" type="ORF">GRI38_10960</name>
</gene>
<dbReference type="PANTHER" id="PTHR30213:SF0">
    <property type="entry name" value="UPF0761 MEMBRANE PROTEIN YIHY"/>
    <property type="match status" value="1"/>
</dbReference>
<dbReference type="OrthoDB" id="9781030at2"/>
<sequence>MHDNDQPSASETQFNPSPTPDQDTSSLIEAPGARAKSPWSMPRKAWVQVFKRVWAMIGFHNLNLLAAGVAFFTFLAITPLLAATVMTYGLVGDIETVQSQMQTVSELLPADAASIVEEQLLAVVSTSAGVKGVSLALALSFAIYGAMRAANGMLAALNVIYEEHESRNILQTSLQALWLTLAAIGIALTGVLTSTVFAWLQTASSDVLGPTADRLVSVLTWAVAFLLASIGFAMIMRFGPDRRAARWLWLTPGAVMATTLFVLISFGFSGYVAYISDYSATYGSLAAIVVFLMWLFLSAYSVLLGAVVNAEIERQTLEDSTVGPERPLGERGAVMADSTLAKGHSLELQEKRRRQGAERLARKSSQ</sequence>
<evidence type="ECO:0000256" key="7">
    <source>
        <dbReference type="SAM" id="Phobius"/>
    </source>
</evidence>
<feature type="transmembrane region" description="Helical" evidence="7">
    <location>
        <begin position="215"/>
        <end position="235"/>
    </location>
</feature>
<feature type="transmembrane region" description="Helical" evidence="7">
    <location>
        <begin position="62"/>
        <end position="91"/>
    </location>
</feature>
<accession>A0A844ZGP1</accession>
<evidence type="ECO:0000313" key="8">
    <source>
        <dbReference type="EMBL" id="MXO86543.1"/>
    </source>
</evidence>
<evidence type="ECO:0000313" key="9">
    <source>
        <dbReference type="Proteomes" id="UP000433104"/>
    </source>
</evidence>
<reference evidence="8 9" key="1">
    <citation type="submission" date="2019-12" db="EMBL/GenBank/DDBJ databases">
        <title>Genomic-based taxomic classification of the family Erythrobacteraceae.</title>
        <authorList>
            <person name="Xu L."/>
        </authorList>
    </citation>
    <scope>NUCLEOTIDE SEQUENCE [LARGE SCALE GENOMIC DNA]</scope>
    <source>
        <strain evidence="8 9">MCCC 1A09962</strain>
    </source>
</reference>
<evidence type="ECO:0000256" key="1">
    <source>
        <dbReference type="ARBA" id="ARBA00004651"/>
    </source>
</evidence>
<feature type="region of interest" description="Disordered" evidence="6">
    <location>
        <begin position="1"/>
        <end position="27"/>
    </location>
</feature>
<dbReference type="Proteomes" id="UP000433104">
    <property type="component" value="Unassembled WGS sequence"/>
</dbReference>
<evidence type="ECO:0000256" key="3">
    <source>
        <dbReference type="ARBA" id="ARBA00022692"/>
    </source>
</evidence>
<protein>
    <submittedName>
        <fullName evidence="8">YihY family inner membrane protein</fullName>
    </submittedName>
</protein>
<proteinExistence type="predicted"/>
<evidence type="ECO:0000256" key="5">
    <source>
        <dbReference type="ARBA" id="ARBA00023136"/>
    </source>
</evidence>
<feature type="transmembrane region" description="Helical" evidence="7">
    <location>
        <begin position="285"/>
        <end position="308"/>
    </location>
</feature>
<dbReference type="RefSeq" id="WP_160683695.1">
    <property type="nucleotide sequence ID" value="NZ_WTYW01000003.1"/>
</dbReference>
<evidence type="ECO:0000256" key="6">
    <source>
        <dbReference type="SAM" id="MobiDB-lite"/>
    </source>
</evidence>
<name>A0A844ZGP1_9SPHN</name>